<feature type="domain" description="HTH lysR-type" evidence="5">
    <location>
        <begin position="2"/>
        <end position="59"/>
    </location>
</feature>
<comment type="caution">
    <text evidence="6">The sequence shown here is derived from an EMBL/GenBank/DDBJ whole genome shotgun (WGS) entry which is preliminary data.</text>
</comment>
<keyword evidence="2" id="KW-0805">Transcription regulation</keyword>
<name>A0ABW4P3G1_9NOCA</name>
<gene>
    <name evidence="6" type="ORF">ACFSJG_08665</name>
</gene>
<dbReference type="InterPro" id="IPR036388">
    <property type="entry name" value="WH-like_DNA-bd_sf"/>
</dbReference>
<evidence type="ECO:0000256" key="1">
    <source>
        <dbReference type="ARBA" id="ARBA00009437"/>
    </source>
</evidence>
<organism evidence="6 7">
    <name type="scientific">Rhodococcus gannanensis</name>
    <dbReference type="NCBI Taxonomy" id="1960308"/>
    <lineage>
        <taxon>Bacteria</taxon>
        <taxon>Bacillati</taxon>
        <taxon>Actinomycetota</taxon>
        <taxon>Actinomycetes</taxon>
        <taxon>Mycobacteriales</taxon>
        <taxon>Nocardiaceae</taxon>
        <taxon>Rhodococcus</taxon>
    </lineage>
</organism>
<accession>A0ABW4P3G1</accession>
<dbReference type="RefSeq" id="WP_378485259.1">
    <property type="nucleotide sequence ID" value="NZ_JBHUFB010000009.1"/>
</dbReference>
<dbReference type="Proteomes" id="UP001597286">
    <property type="component" value="Unassembled WGS sequence"/>
</dbReference>
<dbReference type="Pfam" id="PF03466">
    <property type="entry name" value="LysR_substrate"/>
    <property type="match status" value="1"/>
</dbReference>
<dbReference type="PROSITE" id="PS50931">
    <property type="entry name" value="HTH_LYSR"/>
    <property type="match status" value="1"/>
</dbReference>
<dbReference type="PANTHER" id="PTHR30579:SF7">
    <property type="entry name" value="HTH-TYPE TRANSCRIPTIONAL REGULATOR LRHA-RELATED"/>
    <property type="match status" value="1"/>
</dbReference>
<sequence length="288" mass="31274">MFDPVQLRSFLAVEREGGFTAAARRLGLRQSTVSQHVAKLEHATGRQLFLRDTHGVELTADGSALVGFAQDILDRHIAAEQYFAGSTVSGRLRFGASEDLVLNELPEILGEFRRSHPRVDLELTVGLSEDLHRALGDNDLDLMFGKRRPGERHGELIFRDRLAFHAAPGFVDGGDGPVPLVTYPPPSLTREAALDVLRRSGRGARVTCTTDSLNGLRAAALAGLGVVLHAASLPPPGLEPVRGHGIPDAGEIEFVLVSRRTVLSGPESALREVILDNADRLRARSRRR</sequence>
<dbReference type="EMBL" id="JBHUFB010000009">
    <property type="protein sequence ID" value="MFD1812284.1"/>
    <property type="molecule type" value="Genomic_DNA"/>
</dbReference>
<dbReference type="InterPro" id="IPR000847">
    <property type="entry name" value="LysR_HTH_N"/>
</dbReference>
<dbReference type="InterPro" id="IPR050176">
    <property type="entry name" value="LTTR"/>
</dbReference>
<evidence type="ECO:0000256" key="3">
    <source>
        <dbReference type="ARBA" id="ARBA00023125"/>
    </source>
</evidence>
<keyword evidence="3" id="KW-0238">DNA-binding</keyword>
<proteinExistence type="inferred from homology"/>
<keyword evidence="4" id="KW-0804">Transcription</keyword>
<dbReference type="InterPro" id="IPR036390">
    <property type="entry name" value="WH_DNA-bd_sf"/>
</dbReference>
<dbReference type="Gene3D" id="1.10.10.10">
    <property type="entry name" value="Winged helix-like DNA-binding domain superfamily/Winged helix DNA-binding domain"/>
    <property type="match status" value="1"/>
</dbReference>
<dbReference type="PANTHER" id="PTHR30579">
    <property type="entry name" value="TRANSCRIPTIONAL REGULATOR"/>
    <property type="match status" value="1"/>
</dbReference>
<dbReference type="SUPFAM" id="SSF53850">
    <property type="entry name" value="Periplasmic binding protein-like II"/>
    <property type="match status" value="1"/>
</dbReference>
<evidence type="ECO:0000313" key="7">
    <source>
        <dbReference type="Proteomes" id="UP001597286"/>
    </source>
</evidence>
<dbReference type="Pfam" id="PF00126">
    <property type="entry name" value="HTH_1"/>
    <property type="match status" value="1"/>
</dbReference>
<dbReference type="InterPro" id="IPR005119">
    <property type="entry name" value="LysR_subst-bd"/>
</dbReference>
<dbReference type="SUPFAM" id="SSF46785">
    <property type="entry name" value="Winged helix' DNA-binding domain"/>
    <property type="match status" value="1"/>
</dbReference>
<protein>
    <submittedName>
        <fullName evidence="6">LysR family transcriptional regulator</fullName>
    </submittedName>
</protein>
<keyword evidence="7" id="KW-1185">Reference proteome</keyword>
<dbReference type="PRINTS" id="PR00039">
    <property type="entry name" value="HTHLYSR"/>
</dbReference>
<evidence type="ECO:0000256" key="4">
    <source>
        <dbReference type="ARBA" id="ARBA00023163"/>
    </source>
</evidence>
<evidence type="ECO:0000256" key="2">
    <source>
        <dbReference type="ARBA" id="ARBA00023015"/>
    </source>
</evidence>
<evidence type="ECO:0000259" key="5">
    <source>
        <dbReference type="PROSITE" id="PS50931"/>
    </source>
</evidence>
<comment type="similarity">
    <text evidence="1">Belongs to the LysR transcriptional regulatory family.</text>
</comment>
<evidence type="ECO:0000313" key="6">
    <source>
        <dbReference type="EMBL" id="MFD1812284.1"/>
    </source>
</evidence>
<reference evidence="7" key="1">
    <citation type="journal article" date="2019" name="Int. J. Syst. Evol. Microbiol.">
        <title>The Global Catalogue of Microorganisms (GCM) 10K type strain sequencing project: providing services to taxonomists for standard genome sequencing and annotation.</title>
        <authorList>
            <consortium name="The Broad Institute Genomics Platform"/>
            <consortium name="The Broad Institute Genome Sequencing Center for Infectious Disease"/>
            <person name="Wu L."/>
            <person name="Ma J."/>
        </authorList>
    </citation>
    <scope>NUCLEOTIDE SEQUENCE [LARGE SCALE GENOMIC DNA]</scope>
    <source>
        <strain evidence="7">DT72</strain>
    </source>
</reference>
<dbReference type="Gene3D" id="3.40.190.10">
    <property type="entry name" value="Periplasmic binding protein-like II"/>
    <property type="match status" value="2"/>
</dbReference>